<sequence>MPDLAMVHGRMLVCAWETGLSDVQDTAVKFLMLALETQLKNILTQIIKRRKGYHLRETRFVYSAGVGVKSPFSNFFREMSKPGGESAPTIITSGYVHGPSLRPSKVAGEDTAVQQEALGADFASYNLDPISVYDLADALQVANICSKERVFAYNVKLLDYTTQSGLGHQQNTVDKFRSFFTHVN</sequence>
<dbReference type="InterPro" id="IPR024738">
    <property type="entry name" value="Hfi1/Tada1"/>
</dbReference>
<proteinExistence type="predicted"/>
<accession>A0AAV3ZLP8</accession>
<evidence type="ECO:0000313" key="1">
    <source>
        <dbReference type="EMBL" id="GFN95440.1"/>
    </source>
</evidence>
<dbReference type="Proteomes" id="UP000735302">
    <property type="component" value="Unassembled WGS sequence"/>
</dbReference>
<name>A0AAV3ZLP8_9GAST</name>
<dbReference type="GO" id="GO:0070461">
    <property type="term" value="C:SAGA-type complex"/>
    <property type="evidence" value="ECO:0007669"/>
    <property type="project" value="InterPro"/>
</dbReference>
<comment type="caution">
    <text evidence="1">The sequence shown here is derived from an EMBL/GenBank/DDBJ whole genome shotgun (WGS) entry which is preliminary data.</text>
</comment>
<reference evidence="1 2" key="1">
    <citation type="journal article" date="2021" name="Elife">
        <title>Chloroplast acquisition without the gene transfer in kleptoplastic sea slugs, Plakobranchus ocellatus.</title>
        <authorList>
            <person name="Maeda T."/>
            <person name="Takahashi S."/>
            <person name="Yoshida T."/>
            <person name="Shimamura S."/>
            <person name="Takaki Y."/>
            <person name="Nagai Y."/>
            <person name="Toyoda A."/>
            <person name="Suzuki Y."/>
            <person name="Arimoto A."/>
            <person name="Ishii H."/>
            <person name="Satoh N."/>
            <person name="Nishiyama T."/>
            <person name="Hasebe M."/>
            <person name="Maruyama T."/>
            <person name="Minagawa J."/>
            <person name="Obokata J."/>
            <person name="Shigenobu S."/>
        </authorList>
    </citation>
    <scope>NUCLEOTIDE SEQUENCE [LARGE SCALE GENOMIC DNA]</scope>
</reference>
<keyword evidence="2" id="KW-1185">Reference proteome</keyword>
<evidence type="ECO:0000313" key="2">
    <source>
        <dbReference type="Proteomes" id="UP000735302"/>
    </source>
</evidence>
<protein>
    <submittedName>
        <fullName evidence="1">Transcriptional adapter 1-like protein</fullName>
    </submittedName>
</protein>
<dbReference type="AlphaFoldDB" id="A0AAV3ZLP8"/>
<gene>
    <name evidence="1" type="ORF">PoB_002194600</name>
</gene>
<organism evidence="1 2">
    <name type="scientific">Plakobranchus ocellatus</name>
    <dbReference type="NCBI Taxonomy" id="259542"/>
    <lineage>
        <taxon>Eukaryota</taxon>
        <taxon>Metazoa</taxon>
        <taxon>Spiralia</taxon>
        <taxon>Lophotrochozoa</taxon>
        <taxon>Mollusca</taxon>
        <taxon>Gastropoda</taxon>
        <taxon>Heterobranchia</taxon>
        <taxon>Euthyneura</taxon>
        <taxon>Panpulmonata</taxon>
        <taxon>Sacoglossa</taxon>
        <taxon>Placobranchoidea</taxon>
        <taxon>Plakobranchidae</taxon>
        <taxon>Plakobranchus</taxon>
    </lineage>
</organism>
<dbReference type="EMBL" id="BLXT01002510">
    <property type="protein sequence ID" value="GFN95440.1"/>
    <property type="molecule type" value="Genomic_DNA"/>
</dbReference>
<dbReference type="Pfam" id="PF12767">
    <property type="entry name" value="SAGA-Tad1"/>
    <property type="match status" value="1"/>
</dbReference>
<dbReference type="CDD" id="cd22934">
    <property type="entry name" value="HFD_TADA1"/>
    <property type="match status" value="1"/>
</dbReference>